<dbReference type="InterPro" id="IPR029058">
    <property type="entry name" value="AB_hydrolase_fold"/>
</dbReference>
<reference evidence="1 2" key="1">
    <citation type="submission" date="2018-07" db="EMBL/GenBank/DDBJ databases">
        <title>Genomic Encyclopedia of Type Strains, Phase IV (KMG-IV): sequencing the most valuable type-strain genomes for metagenomic binning, comparative biology and taxonomic classification.</title>
        <authorList>
            <person name="Goeker M."/>
        </authorList>
    </citation>
    <scope>NUCLEOTIDE SEQUENCE [LARGE SCALE GENOMIC DNA]</scope>
    <source>
        <strain evidence="1 2">DSM 21352</strain>
    </source>
</reference>
<dbReference type="Gene3D" id="3.40.50.1820">
    <property type="entry name" value="alpha/beta hydrolase"/>
    <property type="match status" value="1"/>
</dbReference>
<gene>
    <name evidence="1" type="ORF">DFR41_11192</name>
</gene>
<protein>
    <submittedName>
        <fullName evidence="1">Pimeloyl-ACP methyl ester carboxylesterase</fullName>
    </submittedName>
</protein>
<evidence type="ECO:0000313" key="1">
    <source>
        <dbReference type="EMBL" id="RDI20117.1"/>
    </source>
</evidence>
<accession>A0A370F7A6</accession>
<sequence length="260" mass="28090">MRAPLRRRGILAWAVSALAATGLPGCGWLPRTPVVPMPALTDSGACGPADTLIVLLPGRGMLLDELSSEGFIDRFRAAGLRADLVRADAHMGYYKDRSVVDRLQADVIGPARSQGYRHIWLAGISLGGLGALLYADEHPEEIDGLLLIAPYLGEPQTAADVAAQGGPERWRPPAQTDDAIGVRAWTCLQRYVGPRAAHTPLYLAFGVDDRLAPTHRVLAPALPPQRVLTAPGGHDWPAWRPLWKRSLAQAPLPRCSDHRP</sequence>
<proteinExistence type="predicted"/>
<dbReference type="Proteomes" id="UP000255265">
    <property type="component" value="Unassembled WGS sequence"/>
</dbReference>
<dbReference type="SUPFAM" id="SSF53474">
    <property type="entry name" value="alpha/beta-Hydrolases"/>
    <property type="match status" value="1"/>
</dbReference>
<evidence type="ECO:0000313" key="2">
    <source>
        <dbReference type="Proteomes" id="UP000255265"/>
    </source>
</evidence>
<dbReference type="EMBL" id="QQAV01000011">
    <property type="protein sequence ID" value="RDI20117.1"/>
    <property type="molecule type" value="Genomic_DNA"/>
</dbReference>
<organism evidence="1 2">
    <name type="scientific">Pseudacidovorax intermedius</name>
    <dbReference type="NCBI Taxonomy" id="433924"/>
    <lineage>
        <taxon>Bacteria</taxon>
        <taxon>Pseudomonadati</taxon>
        <taxon>Pseudomonadota</taxon>
        <taxon>Betaproteobacteria</taxon>
        <taxon>Burkholderiales</taxon>
        <taxon>Comamonadaceae</taxon>
        <taxon>Pseudacidovorax</taxon>
    </lineage>
</organism>
<dbReference type="AlphaFoldDB" id="A0A370F7A6"/>
<name>A0A370F7A6_9BURK</name>
<comment type="caution">
    <text evidence="1">The sequence shown here is derived from an EMBL/GenBank/DDBJ whole genome shotgun (WGS) entry which is preliminary data.</text>
</comment>
<keyword evidence="2" id="KW-1185">Reference proteome</keyword>